<evidence type="ECO:0000256" key="7">
    <source>
        <dbReference type="ARBA" id="ARBA00022989"/>
    </source>
</evidence>
<dbReference type="Gene3D" id="1.20.1530.20">
    <property type="match status" value="2"/>
</dbReference>
<feature type="transmembrane region" description="Helical" evidence="11">
    <location>
        <begin position="114"/>
        <end position="133"/>
    </location>
</feature>
<evidence type="ECO:0000256" key="2">
    <source>
        <dbReference type="ARBA" id="ARBA00022448"/>
    </source>
</evidence>
<dbReference type="Pfam" id="PF23259">
    <property type="entry name" value="CHX17_C"/>
    <property type="match status" value="1"/>
</dbReference>
<keyword evidence="16" id="KW-1185">Reference proteome</keyword>
<proteinExistence type="inferred from homology"/>
<keyword evidence="2" id="KW-0813">Transport</keyword>
<keyword evidence="7 11" id="KW-1133">Transmembrane helix</keyword>
<dbReference type="GO" id="GO:1902600">
    <property type="term" value="P:proton transmembrane transport"/>
    <property type="evidence" value="ECO:0007669"/>
    <property type="project" value="InterPro"/>
</dbReference>
<feature type="transmembrane region" description="Helical" evidence="11">
    <location>
        <begin position="431"/>
        <end position="452"/>
    </location>
</feature>
<evidence type="ECO:0000256" key="5">
    <source>
        <dbReference type="ARBA" id="ARBA00022692"/>
    </source>
</evidence>
<keyword evidence="8" id="KW-0406">Ion transport</keyword>
<keyword evidence="5 11" id="KW-0812">Transmembrane</keyword>
<keyword evidence="3" id="KW-0050">Antiport</keyword>
<evidence type="ECO:0000256" key="3">
    <source>
        <dbReference type="ARBA" id="ARBA00022449"/>
    </source>
</evidence>
<evidence type="ECO:0000256" key="10">
    <source>
        <dbReference type="ARBA" id="ARBA00038341"/>
    </source>
</evidence>
<dbReference type="GO" id="GO:0006813">
    <property type="term" value="P:potassium ion transport"/>
    <property type="evidence" value="ECO:0007669"/>
    <property type="project" value="UniProtKB-KW"/>
</dbReference>
<gene>
    <name evidence="15" type="ORF">FH972_011785</name>
</gene>
<protein>
    <recommendedName>
        <fullName evidence="17">Cation/H+ exchanger domain-containing protein</fullName>
    </recommendedName>
</protein>
<evidence type="ECO:0000259" key="12">
    <source>
        <dbReference type="Pfam" id="PF00999"/>
    </source>
</evidence>
<dbReference type="GO" id="GO:0015297">
    <property type="term" value="F:antiporter activity"/>
    <property type="evidence" value="ECO:0007669"/>
    <property type="project" value="UniProtKB-KW"/>
</dbReference>
<dbReference type="FunFam" id="1.20.1530.20:FF:000003">
    <property type="entry name" value="Cation/H(+) antiporter 15"/>
    <property type="match status" value="1"/>
</dbReference>
<accession>A0A660KVG2</accession>
<dbReference type="Pfam" id="PF23256">
    <property type="entry name" value="CHX17_2nd"/>
    <property type="match status" value="1"/>
</dbReference>
<feature type="domain" description="Cation/H(+) antiporter central" evidence="13">
    <location>
        <begin position="507"/>
        <end position="641"/>
    </location>
</feature>
<feature type="transmembrane region" description="Helical" evidence="11">
    <location>
        <begin position="145"/>
        <end position="169"/>
    </location>
</feature>
<dbReference type="InterPro" id="IPR057290">
    <property type="entry name" value="CHX17_C"/>
</dbReference>
<feature type="transmembrane region" description="Helical" evidence="11">
    <location>
        <begin position="939"/>
        <end position="961"/>
    </location>
</feature>
<evidence type="ECO:0000256" key="6">
    <source>
        <dbReference type="ARBA" id="ARBA00022958"/>
    </source>
</evidence>
<dbReference type="GO" id="GO:0012505">
    <property type="term" value="C:endomembrane system"/>
    <property type="evidence" value="ECO:0007669"/>
    <property type="project" value="TreeGrafter"/>
</dbReference>
<feature type="transmembrane region" description="Helical" evidence="11">
    <location>
        <begin position="395"/>
        <end position="419"/>
    </location>
</feature>
<feature type="transmembrane region" description="Helical" evidence="11">
    <location>
        <begin position="49"/>
        <end position="72"/>
    </location>
</feature>
<feature type="transmembrane region" description="Helical" evidence="11">
    <location>
        <begin position="871"/>
        <end position="894"/>
    </location>
</feature>
<dbReference type="OrthoDB" id="2687058at2759"/>
<evidence type="ECO:0000256" key="4">
    <source>
        <dbReference type="ARBA" id="ARBA00022538"/>
    </source>
</evidence>
<evidence type="ECO:0008006" key="17">
    <source>
        <dbReference type="Google" id="ProtNLM"/>
    </source>
</evidence>
<dbReference type="InterPro" id="IPR038770">
    <property type="entry name" value="Na+/solute_symporter_sf"/>
</dbReference>
<evidence type="ECO:0000259" key="13">
    <source>
        <dbReference type="Pfam" id="PF23256"/>
    </source>
</evidence>
<evidence type="ECO:0000313" key="15">
    <source>
        <dbReference type="EMBL" id="KAE8039365.1"/>
    </source>
</evidence>
<feature type="transmembrane region" description="Helical" evidence="11">
    <location>
        <begin position="906"/>
        <end position="927"/>
    </location>
</feature>
<feature type="transmembrane region" description="Helical" evidence="11">
    <location>
        <begin position="368"/>
        <end position="389"/>
    </location>
</feature>
<feature type="transmembrane region" description="Helical" evidence="11">
    <location>
        <begin position="286"/>
        <end position="316"/>
    </location>
</feature>
<dbReference type="GO" id="GO:0016020">
    <property type="term" value="C:membrane"/>
    <property type="evidence" value="ECO:0007669"/>
    <property type="project" value="UniProtKB-SubCell"/>
</dbReference>
<dbReference type="AlphaFoldDB" id="A0A660KVG2"/>
<organism evidence="15 16">
    <name type="scientific">Carpinus fangiana</name>
    <dbReference type="NCBI Taxonomy" id="176857"/>
    <lineage>
        <taxon>Eukaryota</taxon>
        <taxon>Viridiplantae</taxon>
        <taxon>Streptophyta</taxon>
        <taxon>Embryophyta</taxon>
        <taxon>Tracheophyta</taxon>
        <taxon>Spermatophyta</taxon>
        <taxon>Magnoliopsida</taxon>
        <taxon>eudicotyledons</taxon>
        <taxon>Gunneridae</taxon>
        <taxon>Pentapetalae</taxon>
        <taxon>rosids</taxon>
        <taxon>fabids</taxon>
        <taxon>Fagales</taxon>
        <taxon>Betulaceae</taxon>
        <taxon>Carpinus</taxon>
    </lineage>
</organism>
<comment type="similarity">
    <text evidence="10">Belongs to the monovalent cation:proton antiporter 2 (CPA2) transporter (TC 2.A.37) family. CHX (TC 2.A.37.4) subfamily.</text>
</comment>
<dbReference type="PANTHER" id="PTHR32468:SF23">
    <property type="entry name" value="CATION_H(+) ANTIPORTER 14"/>
    <property type="match status" value="1"/>
</dbReference>
<feature type="transmembrane region" description="Helical" evidence="11">
    <location>
        <begin position="973"/>
        <end position="992"/>
    </location>
</feature>
<evidence type="ECO:0000256" key="11">
    <source>
        <dbReference type="SAM" id="Phobius"/>
    </source>
</evidence>
<keyword evidence="6" id="KW-0630">Potassium</keyword>
<feature type="transmembrane region" description="Helical" evidence="11">
    <location>
        <begin position="842"/>
        <end position="859"/>
    </location>
</feature>
<feature type="domain" description="Cation/H+ exchanger transmembrane" evidence="12">
    <location>
        <begin position="789"/>
        <end position="1021"/>
    </location>
</feature>
<feature type="domain" description="Cation/H+ exchanger transmembrane" evidence="12">
    <location>
        <begin position="68"/>
        <end position="447"/>
    </location>
</feature>
<evidence type="ECO:0000256" key="9">
    <source>
        <dbReference type="ARBA" id="ARBA00023136"/>
    </source>
</evidence>
<evidence type="ECO:0000256" key="8">
    <source>
        <dbReference type="ARBA" id="ARBA00023065"/>
    </source>
</evidence>
<keyword evidence="4" id="KW-0633">Potassium transport</keyword>
<comment type="subcellular location">
    <subcellularLocation>
        <location evidence="1">Membrane</location>
        <topology evidence="1">Multi-pass membrane protein</topology>
    </subcellularLocation>
</comment>
<evidence type="ECO:0000259" key="14">
    <source>
        <dbReference type="Pfam" id="PF23259"/>
    </source>
</evidence>
<dbReference type="Pfam" id="PF00999">
    <property type="entry name" value="Na_H_Exchanger"/>
    <property type="match status" value="2"/>
</dbReference>
<dbReference type="InterPro" id="IPR050794">
    <property type="entry name" value="CPA2_transporter"/>
</dbReference>
<evidence type="ECO:0000256" key="1">
    <source>
        <dbReference type="ARBA" id="ARBA00004141"/>
    </source>
</evidence>
<name>A0A660KVG2_9ROSI</name>
<feature type="transmembrane region" description="Helical" evidence="11">
    <location>
        <begin position="778"/>
        <end position="798"/>
    </location>
</feature>
<keyword evidence="9 11" id="KW-0472">Membrane</keyword>
<dbReference type="InterPro" id="IPR057291">
    <property type="entry name" value="CHX17_2nd"/>
</dbReference>
<feature type="transmembrane region" description="Helical" evidence="11">
    <location>
        <begin position="215"/>
        <end position="239"/>
    </location>
</feature>
<feature type="domain" description="Cation/H(+) antiporter C-terminal" evidence="14">
    <location>
        <begin position="653"/>
        <end position="684"/>
    </location>
</feature>
<dbReference type="EMBL" id="CM017324">
    <property type="protein sequence ID" value="KAE8039365.1"/>
    <property type="molecule type" value="Genomic_DNA"/>
</dbReference>
<evidence type="ECO:0000313" key="16">
    <source>
        <dbReference type="Proteomes" id="UP000327013"/>
    </source>
</evidence>
<dbReference type="InterPro" id="IPR006153">
    <property type="entry name" value="Cation/H_exchanger_TM"/>
</dbReference>
<reference evidence="15 16" key="1">
    <citation type="submission" date="2019-06" db="EMBL/GenBank/DDBJ databases">
        <title>A chromosomal-level reference genome of Carpinus fangiana (Coryloideae, Betulaceae).</title>
        <authorList>
            <person name="Yang X."/>
            <person name="Wang Z."/>
            <person name="Zhang L."/>
            <person name="Hao G."/>
            <person name="Liu J."/>
            <person name="Yang Y."/>
        </authorList>
    </citation>
    <scope>NUCLEOTIDE SEQUENCE [LARGE SCALE GENOMIC DNA]</scope>
    <source>
        <strain evidence="15">Cfa_2016G</strain>
        <tissue evidence="15">Leaf</tissue>
    </source>
</reference>
<sequence length="1055" mass="116444">MTSQNLILKRGAVTAGMVTGPFSKEEIVCTYPHMVSSNGVWYGDDPFDFAAPVFLVQITIFFFASRFIFVLLKPLRQSIITAQVLAGVIIGPTILGRIIGSDTMTKLFPLSSKVVLQTAANIGFMIHLFVLGVQMDTRILRKAGGAAALIGSAGFVMPYVLAGLTYFVMNQMMAIDSNITTSLPFIVAINSISSFPVITTLLTDLNILNSEIGRVATYTAMVSDLCSWVTAVSVTTIGLAMRRSKWTSLWALWWIVVFLIAIVFVFRPFIIWLTKHTPEGRPMKETHFVVILVIVLGCAGFAEVIGQHAAFGSFIMGIALPDGPPLGSSLVEKVDTLATGLLLPVFIAICGLQTDLMSAGVGGNSPVIIEAIIVMGYVGKFGGTLLPALYCGVPFWEAVTLALIMSFKGIIEIATYIMWKDSNILDDQTFSLLLITMLLVSGVVRPMVGFLYDPTRRYRAYGRRTILESSDNVQLRILVCIHQEDNVPMILNLLEASNSTRFTPIYVFVLHLMELTASSSAILVPHHHHLHNSPSSASTSSDHVVGAFNQFEQHHHGSVVVQHFTAVSPYASMHNDICSLALDKRTTIVIVPFHKQWAIDGRLGSSAPSIRTVNHNVINMAPCSVGVLIERGINARAIRSALTTTSSSPYRIGLLFFGGADDLEALAYSRRMAQHPHVNLTVVRFIHERHFYEKDKNLEDDLIHEFISNAEAGHRPLDTIPSLPVSNRSKSLASKMTSEFSDSEDFTPIYSSWVCQSQKHIRNRGVFYGDNPFNFASLVLYTQLSLSALLTAFLQLILTPLGESAFISQMLAGIALGPSFLGKDNSFRNAVFPMKSFYVSETFAFFGCMLFMFLVGVKMDLSMVRKSGKRAVIIGFCSFLVPLMLNITFAIILKHKISMDPDLHKSLLFIAAFQSLSSFHVIVCLLADLKLLNSELGRLAVSSSMISGICSWIFSIITFTVRQSSMRKQANSVPWMAFMSLVVMLIIIIFILRPIFSWMIGKTAKEKELGETHFFCIFVMLTGKTYGNHVAFALLRNASPRLPLLGPNHERPRHH</sequence>
<dbReference type="Proteomes" id="UP000327013">
    <property type="component" value="Chromosome 4"/>
</dbReference>
<feature type="transmembrane region" description="Helical" evidence="11">
    <location>
        <begin position="251"/>
        <end position="274"/>
    </location>
</feature>
<dbReference type="PANTHER" id="PTHR32468">
    <property type="entry name" value="CATION/H + ANTIPORTER"/>
    <property type="match status" value="1"/>
</dbReference>
<dbReference type="GO" id="GO:0006885">
    <property type="term" value="P:regulation of pH"/>
    <property type="evidence" value="ECO:0007669"/>
    <property type="project" value="TreeGrafter"/>
</dbReference>
<feature type="transmembrane region" description="Helical" evidence="11">
    <location>
        <begin position="79"/>
        <end position="99"/>
    </location>
</feature>
<feature type="transmembrane region" description="Helical" evidence="11">
    <location>
        <begin position="181"/>
        <end position="203"/>
    </location>
</feature>